<keyword evidence="2" id="KW-1185">Reference proteome</keyword>
<evidence type="ECO:0000313" key="2">
    <source>
        <dbReference type="Proteomes" id="UP001597533"/>
    </source>
</evidence>
<evidence type="ECO:0000313" key="1">
    <source>
        <dbReference type="EMBL" id="MFD2824786.1"/>
    </source>
</evidence>
<accession>A0ABW5WU15</accession>
<name>A0ABW5WU15_9FLAO</name>
<dbReference type="RefSeq" id="WP_183490101.1">
    <property type="nucleotide sequence ID" value="NZ_JBHUOV010000017.1"/>
</dbReference>
<dbReference type="EMBL" id="JBHUOV010000017">
    <property type="protein sequence ID" value="MFD2824786.1"/>
    <property type="molecule type" value="Genomic_DNA"/>
</dbReference>
<gene>
    <name evidence="1" type="ORF">ACFS5M_13975</name>
</gene>
<comment type="caution">
    <text evidence="1">The sequence shown here is derived from an EMBL/GenBank/DDBJ whole genome shotgun (WGS) entry which is preliminary data.</text>
</comment>
<sequence>MKQIFKPINLLKFGILAFCLTLILSVVYSVKTSNKAELQVTTVQEKVDFRFKSYDNLFFHTNSIVVDSLGNKIGDIYILTNDKEINKFYSDTTREKTQYYYNLINRHVKIKEKQ</sequence>
<dbReference type="Proteomes" id="UP001597533">
    <property type="component" value="Unassembled WGS sequence"/>
</dbReference>
<protein>
    <submittedName>
        <fullName evidence="1">Uncharacterized protein</fullName>
    </submittedName>
</protein>
<proteinExistence type="predicted"/>
<reference evidence="2" key="1">
    <citation type="journal article" date="2019" name="Int. J. Syst. Evol. Microbiol.">
        <title>The Global Catalogue of Microorganisms (GCM) 10K type strain sequencing project: providing services to taxonomists for standard genome sequencing and annotation.</title>
        <authorList>
            <consortium name="The Broad Institute Genomics Platform"/>
            <consortium name="The Broad Institute Genome Sequencing Center for Infectious Disease"/>
            <person name="Wu L."/>
            <person name="Ma J."/>
        </authorList>
    </citation>
    <scope>NUCLEOTIDE SEQUENCE [LARGE SCALE GENOMIC DNA]</scope>
    <source>
        <strain evidence="2">KCTC 32141</strain>
    </source>
</reference>
<organism evidence="1 2">
    <name type="scientific">Lacinutrix iliipiscaria</name>
    <dbReference type="NCBI Taxonomy" id="1230532"/>
    <lineage>
        <taxon>Bacteria</taxon>
        <taxon>Pseudomonadati</taxon>
        <taxon>Bacteroidota</taxon>
        <taxon>Flavobacteriia</taxon>
        <taxon>Flavobacteriales</taxon>
        <taxon>Flavobacteriaceae</taxon>
        <taxon>Lacinutrix</taxon>
    </lineage>
</organism>